<gene>
    <name evidence="2" type="ORF">Syun_017526</name>
</gene>
<evidence type="ECO:0000313" key="3">
    <source>
        <dbReference type="Proteomes" id="UP001420932"/>
    </source>
</evidence>
<evidence type="ECO:0000256" key="1">
    <source>
        <dbReference type="SAM" id="MobiDB-lite"/>
    </source>
</evidence>
<accession>A0AAP0J729</accession>
<comment type="caution">
    <text evidence="2">The sequence shown here is derived from an EMBL/GenBank/DDBJ whole genome shotgun (WGS) entry which is preliminary data.</text>
</comment>
<sequence length="126" mass="13629">MRSGAEEEYHEAAAALANNLGQERASSRGRRGSHTNNRAGESRSTSTMAVDNDGDDGGEACAAKIFEAAGFSIWDQGSSLWGGSGTRSQSVERLDRLGIINSDPWNEWLAEVTYQSHDLGMHYTGY</sequence>
<feature type="region of interest" description="Disordered" evidence="1">
    <location>
        <begin position="1"/>
        <end position="55"/>
    </location>
</feature>
<proteinExistence type="predicted"/>
<protein>
    <submittedName>
        <fullName evidence="2">Uncharacterized protein</fullName>
    </submittedName>
</protein>
<dbReference type="Proteomes" id="UP001420932">
    <property type="component" value="Unassembled WGS sequence"/>
</dbReference>
<organism evidence="2 3">
    <name type="scientific">Stephania yunnanensis</name>
    <dbReference type="NCBI Taxonomy" id="152371"/>
    <lineage>
        <taxon>Eukaryota</taxon>
        <taxon>Viridiplantae</taxon>
        <taxon>Streptophyta</taxon>
        <taxon>Embryophyta</taxon>
        <taxon>Tracheophyta</taxon>
        <taxon>Spermatophyta</taxon>
        <taxon>Magnoliopsida</taxon>
        <taxon>Ranunculales</taxon>
        <taxon>Menispermaceae</taxon>
        <taxon>Menispermoideae</taxon>
        <taxon>Cissampelideae</taxon>
        <taxon>Stephania</taxon>
    </lineage>
</organism>
<feature type="compositionally biased region" description="Basic and acidic residues" evidence="1">
    <location>
        <begin position="1"/>
        <end position="11"/>
    </location>
</feature>
<keyword evidence="3" id="KW-1185">Reference proteome</keyword>
<dbReference type="EMBL" id="JBBNAF010000007">
    <property type="protein sequence ID" value="KAK9128729.1"/>
    <property type="molecule type" value="Genomic_DNA"/>
</dbReference>
<dbReference type="AlphaFoldDB" id="A0AAP0J729"/>
<evidence type="ECO:0000313" key="2">
    <source>
        <dbReference type="EMBL" id="KAK9128729.1"/>
    </source>
</evidence>
<reference evidence="2 3" key="1">
    <citation type="submission" date="2024-01" db="EMBL/GenBank/DDBJ databases">
        <title>Genome assemblies of Stephania.</title>
        <authorList>
            <person name="Yang L."/>
        </authorList>
    </citation>
    <scope>NUCLEOTIDE SEQUENCE [LARGE SCALE GENOMIC DNA]</scope>
    <source>
        <strain evidence="2">YNDBR</strain>
        <tissue evidence="2">Leaf</tissue>
    </source>
</reference>
<feature type="compositionally biased region" description="Polar residues" evidence="1">
    <location>
        <begin position="34"/>
        <end position="49"/>
    </location>
</feature>
<name>A0AAP0J729_9MAGN</name>